<reference evidence="1" key="1">
    <citation type="journal article" date="2023" name="G3 (Bethesda)">
        <title>A reference genome for the long-term kleptoplast-retaining sea slug Elysia crispata morphotype clarki.</title>
        <authorList>
            <person name="Eastman K.E."/>
            <person name="Pendleton A.L."/>
            <person name="Shaikh M.A."/>
            <person name="Suttiyut T."/>
            <person name="Ogas R."/>
            <person name="Tomko P."/>
            <person name="Gavelis G."/>
            <person name="Widhalm J.R."/>
            <person name="Wisecaver J.H."/>
        </authorList>
    </citation>
    <scope>NUCLEOTIDE SEQUENCE</scope>
    <source>
        <strain evidence="1">ECLA1</strain>
    </source>
</reference>
<dbReference type="Proteomes" id="UP001283361">
    <property type="component" value="Unassembled WGS sequence"/>
</dbReference>
<dbReference type="AlphaFoldDB" id="A0AAE0XS41"/>
<gene>
    <name evidence="1" type="ORF">RRG08_067418</name>
</gene>
<accession>A0AAE0XS41</accession>
<proteinExistence type="predicted"/>
<evidence type="ECO:0000313" key="2">
    <source>
        <dbReference type="Proteomes" id="UP001283361"/>
    </source>
</evidence>
<comment type="caution">
    <text evidence="1">The sequence shown here is derived from an EMBL/GenBank/DDBJ whole genome shotgun (WGS) entry which is preliminary data.</text>
</comment>
<keyword evidence="2" id="KW-1185">Reference proteome</keyword>
<sequence>MLASKPLARSVRMQHMTLISSKDKIILTQRRKEDWSLAHSSTYTVSVCPSRGRRVEGMLISSYPGICRALGIS</sequence>
<dbReference type="EMBL" id="JAWDGP010007741">
    <property type="protein sequence ID" value="KAK3706688.1"/>
    <property type="molecule type" value="Genomic_DNA"/>
</dbReference>
<protein>
    <submittedName>
        <fullName evidence="1">Uncharacterized protein</fullName>
    </submittedName>
</protein>
<organism evidence="1 2">
    <name type="scientific">Elysia crispata</name>
    <name type="common">lettuce slug</name>
    <dbReference type="NCBI Taxonomy" id="231223"/>
    <lineage>
        <taxon>Eukaryota</taxon>
        <taxon>Metazoa</taxon>
        <taxon>Spiralia</taxon>
        <taxon>Lophotrochozoa</taxon>
        <taxon>Mollusca</taxon>
        <taxon>Gastropoda</taxon>
        <taxon>Heterobranchia</taxon>
        <taxon>Euthyneura</taxon>
        <taxon>Panpulmonata</taxon>
        <taxon>Sacoglossa</taxon>
        <taxon>Placobranchoidea</taxon>
        <taxon>Plakobranchidae</taxon>
        <taxon>Elysia</taxon>
    </lineage>
</organism>
<evidence type="ECO:0000313" key="1">
    <source>
        <dbReference type="EMBL" id="KAK3706688.1"/>
    </source>
</evidence>
<name>A0AAE0XS41_9GAST</name>